<dbReference type="RefSeq" id="WP_380560017.1">
    <property type="nucleotide sequence ID" value="NZ_JBHEZY010000030.1"/>
</dbReference>
<evidence type="ECO:0000259" key="1">
    <source>
        <dbReference type="Pfam" id="PF04738"/>
    </source>
</evidence>
<evidence type="ECO:0000313" key="2">
    <source>
        <dbReference type="EMBL" id="MFC1436386.1"/>
    </source>
</evidence>
<organism evidence="2 3">
    <name type="scientific">Streptacidiphilus alkalitolerans</name>
    <dbReference type="NCBI Taxonomy" id="3342712"/>
    <lineage>
        <taxon>Bacteria</taxon>
        <taxon>Bacillati</taxon>
        <taxon>Actinomycetota</taxon>
        <taxon>Actinomycetes</taxon>
        <taxon>Kitasatosporales</taxon>
        <taxon>Streptomycetaceae</taxon>
        <taxon>Streptacidiphilus</taxon>
    </lineage>
</organism>
<comment type="caution">
    <text evidence="2">The sequence shown here is derived from an EMBL/GenBank/DDBJ whole genome shotgun (WGS) entry which is preliminary data.</text>
</comment>
<accession>A0ABV6XDP5</accession>
<dbReference type="Proteomes" id="UP001592530">
    <property type="component" value="Unassembled WGS sequence"/>
</dbReference>
<gene>
    <name evidence="2" type="ORF">ACEZDB_37705</name>
</gene>
<proteinExistence type="predicted"/>
<sequence>MVTTHNTSTCADAAGLLCEGLADEMRKLSKVGRTPLAVDLRMDAEVELPASVAEDLERAASALLRLSRHPFARPMWQDWTLALHERYGNGALVPPAQALNPDAGVGYPATYPGSTIPAPVPEAAPTA</sequence>
<name>A0ABV6XDP5_9ACTN</name>
<reference evidence="2 3" key="1">
    <citation type="submission" date="2024-09" db="EMBL/GenBank/DDBJ databases">
        <authorList>
            <person name="Lee S.D."/>
        </authorList>
    </citation>
    <scope>NUCLEOTIDE SEQUENCE [LARGE SCALE GENOMIC DNA]</scope>
    <source>
        <strain evidence="2 3">N1-3</strain>
    </source>
</reference>
<feature type="domain" description="Lantibiotic dehydratase N-terminal" evidence="1">
    <location>
        <begin position="12"/>
        <end position="117"/>
    </location>
</feature>
<dbReference type="Pfam" id="PF04738">
    <property type="entry name" value="Lant_dehydr_N"/>
    <property type="match status" value="1"/>
</dbReference>
<dbReference type="EMBL" id="JBHEZY010000030">
    <property type="protein sequence ID" value="MFC1436386.1"/>
    <property type="molecule type" value="Genomic_DNA"/>
</dbReference>
<evidence type="ECO:0000313" key="3">
    <source>
        <dbReference type="Proteomes" id="UP001592530"/>
    </source>
</evidence>
<dbReference type="InterPro" id="IPR006827">
    <property type="entry name" value="Lant_deHydtase_N"/>
</dbReference>
<protein>
    <submittedName>
        <fullName evidence="2">Lantibiotic dehydratase</fullName>
    </submittedName>
</protein>